<name>A0A143PVS6_LUTPR</name>
<dbReference type="Proteomes" id="UP000076079">
    <property type="component" value="Chromosome"/>
</dbReference>
<dbReference type="STRING" id="1855912.LuPra_05433"/>
<gene>
    <name evidence="2" type="ORF">LuPra_05433</name>
</gene>
<dbReference type="Pfam" id="PF04784">
    <property type="entry name" value="DUF547"/>
    <property type="match status" value="1"/>
</dbReference>
<protein>
    <recommendedName>
        <fullName evidence="1">DUF547 domain-containing protein</fullName>
    </recommendedName>
</protein>
<dbReference type="AlphaFoldDB" id="A0A143PVS6"/>
<keyword evidence="3" id="KW-1185">Reference proteome</keyword>
<reference evidence="2 3" key="1">
    <citation type="journal article" date="2016" name="Genome Announc.">
        <title>First Complete Genome Sequence of a Subdivision 6 Acidobacterium Strain.</title>
        <authorList>
            <person name="Huang S."/>
            <person name="Vieira S."/>
            <person name="Bunk B."/>
            <person name="Riedel T."/>
            <person name="Sproer C."/>
            <person name="Overmann J."/>
        </authorList>
    </citation>
    <scope>NUCLEOTIDE SEQUENCE [LARGE SCALE GENOMIC DNA]</scope>
    <source>
        <strain evidence="3">DSM 100886 HEG_-6_39</strain>
    </source>
</reference>
<sequence>MFHRVFRPAALVLAGGILLWPHAEELSAQQSATPTDVGMHAALDLVLDTYVREGLVYYRALRSERGRLDAYASNLDVPAASFERWSKPEQAAFWLNAYNAIVLRTVINAYPIKGTSSQYPSNSIQHVAGAFTRTHRIGGRLISLEAIEKQVLPTFDDPRMYFALGRGSLGGGRLRSEAFTAGRLEQQLSVVAAECVQRNECFRYDPDADRIEISPVFGWREAEFTRVWKGDPDTFAKRSPIELAVLQMVLPHVLPSEGRGLRRNTFAVSYSSYDWRLNDLTDGGPR</sequence>
<dbReference type="InterPro" id="IPR006869">
    <property type="entry name" value="DUF547"/>
</dbReference>
<proteinExistence type="predicted"/>
<accession>A0A143PVS6</accession>
<dbReference type="OrthoDB" id="526867at2"/>
<reference evidence="3" key="2">
    <citation type="submission" date="2016-04" db="EMBL/GenBank/DDBJ databases">
        <title>First Complete Genome Sequence of a Subdivision 6 Acidobacterium.</title>
        <authorList>
            <person name="Huang S."/>
            <person name="Vieira S."/>
            <person name="Bunk B."/>
            <person name="Riedel T."/>
            <person name="Sproeer C."/>
            <person name="Overmann J."/>
        </authorList>
    </citation>
    <scope>NUCLEOTIDE SEQUENCE [LARGE SCALE GENOMIC DNA]</scope>
    <source>
        <strain evidence="3">DSM 100886 HEG_-6_39</strain>
    </source>
</reference>
<dbReference type="EMBL" id="CP015136">
    <property type="protein sequence ID" value="AMY12160.1"/>
    <property type="molecule type" value="Genomic_DNA"/>
</dbReference>
<organism evidence="2 3">
    <name type="scientific">Luteitalea pratensis</name>
    <dbReference type="NCBI Taxonomy" id="1855912"/>
    <lineage>
        <taxon>Bacteria</taxon>
        <taxon>Pseudomonadati</taxon>
        <taxon>Acidobacteriota</taxon>
        <taxon>Vicinamibacteria</taxon>
        <taxon>Vicinamibacterales</taxon>
        <taxon>Vicinamibacteraceae</taxon>
        <taxon>Luteitalea</taxon>
    </lineage>
</organism>
<evidence type="ECO:0000313" key="3">
    <source>
        <dbReference type="Proteomes" id="UP000076079"/>
    </source>
</evidence>
<feature type="domain" description="DUF547" evidence="1">
    <location>
        <begin position="83"/>
        <end position="193"/>
    </location>
</feature>
<evidence type="ECO:0000313" key="2">
    <source>
        <dbReference type="EMBL" id="AMY12160.1"/>
    </source>
</evidence>
<dbReference type="KEGG" id="abac:LuPra_05433"/>
<evidence type="ECO:0000259" key="1">
    <source>
        <dbReference type="Pfam" id="PF04784"/>
    </source>
</evidence>
<dbReference type="RefSeq" id="WP_157899738.1">
    <property type="nucleotide sequence ID" value="NZ_CP015136.1"/>
</dbReference>